<keyword evidence="8" id="KW-1185">Reference proteome</keyword>
<evidence type="ECO:0000313" key="8">
    <source>
        <dbReference type="Proteomes" id="UP000675920"/>
    </source>
</evidence>
<keyword evidence="2" id="KW-0488">Methylation</keyword>
<dbReference type="PROSITE" id="PS50192">
    <property type="entry name" value="T_SNARE"/>
    <property type="match status" value="1"/>
</dbReference>
<dbReference type="CDD" id="cd11386">
    <property type="entry name" value="MCP_signal"/>
    <property type="match status" value="1"/>
</dbReference>
<feature type="transmembrane region" description="Helical" evidence="5">
    <location>
        <begin position="193"/>
        <end position="212"/>
    </location>
</feature>
<keyword evidence="5" id="KW-0812">Transmembrane</keyword>
<reference evidence="9" key="1">
    <citation type="journal article" date="1992" name="J. Biol. Chem.">
        <title>Sequence and characterization of Bacillus subtilis CheW.</title>
        <authorList>
            <person name="Hanlon D.W."/>
            <person name="Marquez-Magana L.M."/>
            <person name="Carpenter P.B."/>
            <person name="Chamberlin M.J."/>
            <person name="Ordal G.W."/>
        </authorList>
    </citation>
    <scope>NUCLEOTIDE SEQUENCE</scope>
</reference>
<dbReference type="CDD" id="cd19411">
    <property type="entry name" value="MCP2201-like_sensor"/>
    <property type="match status" value="1"/>
</dbReference>
<evidence type="ECO:0000256" key="2">
    <source>
        <dbReference type="ARBA" id="ARBA00022481"/>
    </source>
</evidence>
<reference evidence="9" key="2">
    <citation type="submission" date="2025-08" db="UniProtKB">
        <authorList>
            <consortium name="RefSeq"/>
        </authorList>
    </citation>
    <scope>IDENTIFICATION</scope>
</reference>
<dbReference type="InterPro" id="IPR004090">
    <property type="entry name" value="Chemotax_Me-accpt_rcpt"/>
</dbReference>
<dbReference type="AlphaFoldDB" id="A0A8B6X814"/>
<dbReference type="PANTHER" id="PTHR43531">
    <property type="entry name" value="PROTEIN ICFG"/>
    <property type="match status" value="1"/>
</dbReference>
<evidence type="ECO:0000256" key="4">
    <source>
        <dbReference type="PROSITE-ProRule" id="PRU00284"/>
    </source>
</evidence>
<dbReference type="InterPro" id="IPR047347">
    <property type="entry name" value="YvaQ-like_sensor"/>
</dbReference>
<dbReference type="GO" id="GO:0007165">
    <property type="term" value="P:signal transduction"/>
    <property type="evidence" value="ECO:0007669"/>
    <property type="project" value="UniProtKB-KW"/>
</dbReference>
<keyword evidence="4" id="KW-0807">Transducer</keyword>
<feature type="domain" description="Methyl-accepting transducer" evidence="6">
    <location>
        <begin position="276"/>
        <end position="505"/>
    </location>
</feature>
<dbReference type="OrthoDB" id="9806477at2"/>
<evidence type="ECO:0000259" key="6">
    <source>
        <dbReference type="PROSITE" id="PS50111"/>
    </source>
</evidence>
<evidence type="ECO:0000259" key="7">
    <source>
        <dbReference type="PROSITE" id="PS50192"/>
    </source>
</evidence>
<dbReference type="PANTHER" id="PTHR43531:SF14">
    <property type="entry name" value="METHYL-ACCEPTING CHEMOTAXIS PROTEIN I-RELATED"/>
    <property type="match status" value="1"/>
</dbReference>
<dbReference type="PRINTS" id="PR00260">
    <property type="entry name" value="CHEMTRNSDUCR"/>
</dbReference>
<proteinExistence type="inferred from homology"/>
<dbReference type="InterPro" id="IPR004089">
    <property type="entry name" value="MCPsignal_dom"/>
</dbReference>
<accession>A0A8B6X814</accession>
<dbReference type="InterPro" id="IPR051310">
    <property type="entry name" value="MCP_chemotaxis"/>
</dbReference>
<dbReference type="PROSITE" id="PS50111">
    <property type="entry name" value="CHEMOTAXIS_TRANSDUC_2"/>
    <property type="match status" value="1"/>
</dbReference>
<protein>
    <submittedName>
        <fullName evidence="9">Methyl-accepting chemotaxis protein</fullName>
    </submittedName>
</protein>
<comment type="subcellular location">
    <subcellularLocation>
        <location evidence="1">Membrane</location>
    </subcellularLocation>
</comment>
<dbReference type="RefSeq" id="WP_034411524.1">
    <property type="nucleotide sequence ID" value="NZ_AXWS01000013.1"/>
</dbReference>
<organism evidence="8 9">
    <name type="scientific">Derxia gummosa DSM 723</name>
    <dbReference type="NCBI Taxonomy" id="1121388"/>
    <lineage>
        <taxon>Bacteria</taxon>
        <taxon>Pseudomonadati</taxon>
        <taxon>Pseudomonadota</taxon>
        <taxon>Betaproteobacteria</taxon>
        <taxon>Burkholderiales</taxon>
        <taxon>Alcaligenaceae</taxon>
        <taxon>Derxia</taxon>
    </lineage>
</organism>
<dbReference type="FunFam" id="1.10.287.950:FF:000001">
    <property type="entry name" value="Methyl-accepting chemotaxis sensory transducer"/>
    <property type="match status" value="1"/>
</dbReference>
<evidence type="ECO:0000313" key="9">
    <source>
        <dbReference type="RefSeq" id="WP_034411524.1"/>
    </source>
</evidence>
<evidence type="ECO:0000256" key="3">
    <source>
        <dbReference type="ARBA" id="ARBA00029447"/>
    </source>
</evidence>
<dbReference type="GO" id="GO:0004888">
    <property type="term" value="F:transmembrane signaling receptor activity"/>
    <property type="evidence" value="ECO:0007669"/>
    <property type="project" value="InterPro"/>
</dbReference>
<dbReference type="SMART" id="SM00283">
    <property type="entry name" value="MA"/>
    <property type="match status" value="1"/>
</dbReference>
<feature type="domain" description="T-SNARE coiled-coil homology" evidence="7">
    <location>
        <begin position="435"/>
        <end position="497"/>
    </location>
</feature>
<dbReference type="InterPro" id="IPR000727">
    <property type="entry name" value="T_SNARE_dom"/>
</dbReference>
<keyword evidence="5" id="KW-1133">Transmembrane helix</keyword>
<evidence type="ECO:0000256" key="5">
    <source>
        <dbReference type="SAM" id="Phobius"/>
    </source>
</evidence>
<comment type="similarity">
    <text evidence="3">Belongs to the methyl-accepting chemotaxis (MCP) protein family.</text>
</comment>
<sequence length="523" mass="54590">MTVSSFRSRLFVILVFITLCVLLLGGTASFLLDGLNKRLDGLANGVYARLEIAGHLREAADARAIAVRNLALLTDPAGRAAQVREFNRRQAETSRTLDALVSAIAAADVPDEVRRQIARVAEVEARYSPVAASIVARLDAGERESAIADIERVCTPALAELSDAIHDYTVSTETRTRARVLDIEATTDRQRGLLLGAAVIAAAVAAGLGLLLRRHVRRTLGAEPEALRADLARLAEGDLSDAGDSGAAAPHDHSLAAELTRVRRKIGGIVGQVRASSESIAAGAARIADGNGHLSERTEAQTGSIQRTASAMEQFGGTVSSTADNARQASQLAESAAGVASQGGEVVSRVVATMHGISESSRRVGAIVEVIDGIAFQTNILALNAAVEAARAGEQGRGFAVVAGEVRALAQRSAEAAREIKGLIGSNVEQVGQGTALVDQAGRTMDEIVTSIRRVNDIVSDIASATVEQSGGLRQVSDDVVEMDRATQQNTSLVSESAAAAEQLRGEAQQLVAAVSVFRLARG</sequence>
<name>A0A8B6X814_9BURK</name>
<dbReference type="GO" id="GO:0005886">
    <property type="term" value="C:plasma membrane"/>
    <property type="evidence" value="ECO:0007669"/>
    <property type="project" value="TreeGrafter"/>
</dbReference>
<evidence type="ECO:0000256" key="1">
    <source>
        <dbReference type="ARBA" id="ARBA00004370"/>
    </source>
</evidence>
<dbReference type="GO" id="GO:0006935">
    <property type="term" value="P:chemotaxis"/>
    <property type="evidence" value="ECO:0007669"/>
    <property type="project" value="InterPro"/>
</dbReference>
<dbReference type="Proteomes" id="UP000675920">
    <property type="component" value="Unplaced"/>
</dbReference>
<dbReference type="Gene3D" id="1.10.287.950">
    <property type="entry name" value="Methyl-accepting chemotaxis protein"/>
    <property type="match status" value="1"/>
</dbReference>
<keyword evidence="5" id="KW-0472">Membrane</keyword>
<dbReference type="Pfam" id="PF00015">
    <property type="entry name" value="MCPsignal"/>
    <property type="match status" value="1"/>
</dbReference>
<dbReference type="SUPFAM" id="SSF58104">
    <property type="entry name" value="Methyl-accepting chemotaxis protein (MCP) signaling domain"/>
    <property type="match status" value="1"/>
</dbReference>